<comment type="caution">
    <text evidence="8">The sequence shown here is derived from an EMBL/GenBank/DDBJ whole genome shotgun (WGS) entry which is preliminary data.</text>
</comment>
<feature type="region of interest" description="Disordered" evidence="6">
    <location>
        <begin position="340"/>
        <end position="367"/>
    </location>
</feature>
<dbReference type="AlphaFoldDB" id="A0A812KYH2"/>
<feature type="compositionally biased region" description="Polar residues" evidence="6">
    <location>
        <begin position="340"/>
        <end position="355"/>
    </location>
</feature>
<evidence type="ECO:0000313" key="8">
    <source>
        <dbReference type="EMBL" id="CAE7232501.1"/>
    </source>
</evidence>
<dbReference type="InterPro" id="IPR000222">
    <property type="entry name" value="PP2C_BS"/>
</dbReference>
<keyword evidence="4 5" id="KW-0904">Protein phosphatase</keyword>
<dbReference type="Pfam" id="PF00481">
    <property type="entry name" value="PP2C"/>
    <property type="match status" value="1"/>
</dbReference>
<keyword evidence="3 5" id="KW-0378">Hydrolase</keyword>
<dbReference type="GO" id="GO:0046872">
    <property type="term" value="F:metal ion binding"/>
    <property type="evidence" value="ECO:0007669"/>
    <property type="project" value="UniProtKB-KW"/>
</dbReference>
<organism evidence="8 9">
    <name type="scientific">Symbiodinium natans</name>
    <dbReference type="NCBI Taxonomy" id="878477"/>
    <lineage>
        <taxon>Eukaryota</taxon>
        <taxon>Sar</taxon>
        <taxon>Alveolata</taxon>
        <taxon>Dinophyceae</taxon>
        <taxon>Suessiales</taxon>
        <taxon>Symbiodiniaceae</taxon>
        <taxon>Symbiodinium</taxon>
    </lineage>
</organism>
<dbReference type="OrthoDB" id="10264738at2759"/>
<dbReference type="CDD" id="cd00143">
    <property type="entry name" value="PP2Cc"/>
    <property type="match status" value="1"/>
</dbReference>
<evidence type="ECO:0000256" key="4">
    <source>
        <dbReference type="ARBA" id="ARBA00022912"/>
    </source>
</evidence>
<gene>
    <name evidence="8" type="ORF">SNAT2548_LOCUS9628</name>
</gene>
<dbReference type="GO" id="GO:0004722">
    <property type="term" value="F:protein serine/threonine phosphatase activity"/>
    <property type="evidence" value="ECO:0007669"/>
    <property type="project" value="InterPro"/>
</dbReference>
<evidence type="ECO:0000256" key="6">
    <source>
        <dbReference type="SAM" id="MobiDB-lite"/>
    </source>
</evidence>
<dbReference type="GO" id="GO:0016020">
    <property type="term" value="C:membrane"/>
    <property type="evidence" value="ECO:0007669"/>
    <property type="project" value="UniProtKB-SubCell"/>
</dbReference>
<feature type="compositionally biased region" description="Acidic residues" evidence="6">
    <location>
        <begin position="630"/>
        <end position="651"/>
    </location>
</feature>
<feature type="compositionally biased region" description="Basic and acidic residues" evidence="6">
    <location>
        <begin position="356"/>
        <end position="367"/>
    </location>
</feature>
<dbReference type="PROSITE" id="PS01032">
    <property type="entry name" value="PPM_1"/>
    <property type="match status" value="1"/>
</dbReference>
<dbReference type="PROSITE" id="PS51746">
    <property type="entry name" value="PPM_2"/>
    <property type="match status" value="1"/>
</dbReference>
<name>A0A812KYH2_9DINO</name>
<dbReference type="InterPro" id="IPR001932">
    <property type="entry name" value="PPM-type_phosphatase-like_dom"/>
</dbReference>
<comment type="similarity">
    <text evidence="5">Belongs to the PP2C family.</text>
</comment>
<dbReference type="Proteomes" id="UP000604046">
    <property type="component" value="Unassembled WGS sequence"/>
</dbReference>
<dbReference type="SMART" id="SM00332">
    <property type="entry name" value="PP2Cc"/>
    <property type="match status" value="1"/>
</dbReference>
<sequence>MGQGLPKAVTSIVLEKDAGPLFQVGVAEMNGWRPTMEDAHVSVMQDTWGFFGVFDGHGGQQCSSFVAKRLTEELRSQSLPADDAAVKSLMLRIDQEFLDAKQPSGSTGTFAFVVPSAEHITLRVGNIGDSRVLLGRADGSMVEGPGTDGALTTDHKPDNKVEEERIARTGGTVQTIMGVARVNGDLAVSRAFGDAQHKQTGGPAQEDHPVSAEPEFTTITCDPSDFLLLVCDGISEGSFPNRDVVRLAAQELQSKDPEQAAAAVCRKALESGSMDNLSCMIVLLRGCEQAAKSAKKELWPGPFSEPTHGAFRKAYAAMAAKAGFSLEAAVERRYTMASQQAKELSSNASQKQQDAANEKDKEPKSRTESLATLLWTTRNGLEQDSQDPALADLRTELMQFDTGPPSALAEGSVERVQWFKEWLDGTDVVPALDLQNMTRDELLNLVEEDPELLAVARAQGLVDERAMRVVRVVSADELRPAVEAHQTINWDDRLLSICEQRGKVLQDDPSDKTAQVKFRGKICASVWLPWECLVDEWMDLQESAFQPRAVQVAPIDVLQKEVEDNSWISWKAEMAELAGQFAVAIEEEPQYQLTKVQFPPPISLRRYLPTCTLQDSDRSIEELGVIISAEDSESEDDDDDNDVGFDAEDQDDRPATGELQVAAAEEAASLADDGSSPKRQRTA</sequence>
<reference evidence="8" key="1">
    <citation type="submission" date="2021-02" db="EMBL/GenBank/DDBJ databases">
        <authorList>
            <person name="Dougan E. K."/>
            <person name="Rhodes N."/>
            <person name="Thang M."/>
            <person name="Chan C."/>
        </authorList>
    </citation>
    <scope>NUCLEOTIDE SEQUENCE</scope>
</reference>
<keyword evidence="9" id="KW-1185">Reference proteome</keyword>
<dbReference type="EMBL" id="CAJNDS010000767">
    <property type="protein sequence ID" value="CAE7232501.1"/>
    <property type="molecule type" value="Genomic_DNA"/>
</dbReference>
<evidence type="ECO:0000256" key="1">
    <source>
        <dbReference type="ARBA" id="ARBA00004170"/>
    </source>
</evidence>
<evidence type="ECO:0000256" key="2">
    <source>
        <dbReference type="ARBA" id="ARBA00022723"/>
    </source>
</evidence>
<dbReference type="PANTHER" id="PTHR47992">
    <property type="entry name" value="PROTEIN PHOSPHATASE"/>
    <property type="match status" value="1"/>
</dbReference>
<protein>
    <recommendedName>
        <fullName evidence="7">PPM-type phosphatase domain-containing protein</fullName>
    </recommendedName>
</protein>
<dbReference type="InterPro" id="IPR036457">
    <property type="entry name" value="PPM-type-like_dom_sf"/>
</dbReference>
<dbReference type="SUPFAM" id="SSF81606">
    <property type="entry name" value="PP2C-like"/>
    <property type="match status" value="1"/>
</dbReference>
<evidence type="ECO:0000256" key="3">
    <source>
        <dbReference type="ARBA" id="ARBA00022801"/>
    </source>
</evidence>
<evidence type="ECO:0000256" key="5">
    <source>
        <dbReference type="RuleBase" id="RU003465"/>
    </source>
</evidence>
<dbReference type="InterPro" id="IPR015655">
    <property type="entry name" value="PP2C"/>
</dbReference>
<evidence type="ECO:0000313" key="9">
    <source>
        <dbReference type="Proteomes" id="UP000604046"/>
    </source>
</evidence>
<accession>A0A812KYH2</accession>
<feature type="region of interest" description="Disordered" evidence="6">
    <location>
        <begin position="628"/>
        <end position="658"/>
    </location>
</feature>
<feature type="domain" description="PPM-type phosphatase" evidence="7">
    <location>
        <begin position="23"/>
        <end position="284"/>
    </location>
</feature>
<keyword evidence="2" id="KW-0479">Metal-binding</keyword>
<comment type="subcellular location">
    <subcellularLocation>
        <location evidence="1">Membrane</location>
        <topology evidence="1">Peripheral membrane protein</topology>
    </subcellularLocation>
</comment>
<proteinExistence type="inferred from homology"/>
<dbReference type="Gene3D" id="3.60.40.10">
    <property type="entry name" value="PPM-type phosphatase domain"/>
    <property type="match status" value="1"/>
</dbReference>
<evidence type="ECO:0000259" key="7">
    <source>
        <dbReference type="PROSITE" id="PS51746"/>
    </source>
</evidence>